<reference evidence="1 2" key="1">
    <citation type="submission" date="2019-02" db="EMBL/GenBank/DDBJ databases">
        <title>Genome sequencing of the rare red list fungi Hericium alpestre (H. flagellum).</title>
        <authorList>
            <person name="Buettner E."/>
            <person name="Kellner H."/>
        </authorList>
    </citation>
    <scope>NUCLEOTIDE SEQUENCE [LARGE SCALE GENOMIC DNA]</scope>
    <source>
        <strain evidence="1 2">DSM 108284</strain>
    </source>
</reference>
<protein>
    <submittedName>
        <fullName evidence="1">Uncharacterized protein</fullName>
    </submittedName>
</protein>
<comment type="caution">
    <text evidence="1">The sequence shown here is derived from an EMBL/GenBank/DDBJ whole genome shotgun (WGS) entry which is preliminary data.</text>
</comment>
<gene>
    <name evidence="1" type="ORF">EWM64_g10676</name>
</gene>
<keyword evidence="2" id="KW-1185">Reference proteome</keyword>
<evidence type="ECO:0000313" key="1">
    <source>
        <dbReference type="EMBL" id="TFY73336.1"/>
    </source>
</evidence>
<accession>A0A4Y9ZEX4</accession>
<proteinExistence type="predicted"/>
<feature type="non-terminal residue" evidence="1">
    <location>
        <position position="545"/>
    </location>
</feature>
<dbReference type="AlphaFoldDB" id="A0A4Y9ZEX4"/>
<name>A0A4Y9ZEX4_9AGAM</name>
<dbReference type="Proteomes" id="UP000298061">
    <property type="component" value="Unassembled WGS sequence"/>
</dbReference>
<organism evidence="1 2">
    <name type="scientific">Hericium alpestre</name>
    <dbReference type="NCBI Taxonomy" id="135208"/>
    <lineage>
        <taxon>Eukaryota</taxon>
        <taxon>Fungi</taxon>
        <taxon>Dikarya</taxon>
        <taxon>Basidiomycota</taxon>
        <taxon>Agaricomycotina</taxon>
        <taxon>Agaricomycetes</taxon>
        <taxon>Russulales</taxon>
        <taxon>Hericiaceae</taxon>
        <taxon>Hericium</taxon>
    </lineage>
</organism>
<sequence length="545" mass="61652">MPALSWQQPVLGQLDCDWAAQRLWHKTAGAGAWVPDQTDTIQYSYATTSDKFWEGWEYWRIPRGLPVFFHRCAVTHDLLDLIVELRLSSTSAGLAENIKQLHLLEYHQVILNFLEDYKRHSVCGFTDVTLDSFSTFNDPNGWNGSMISGDSITTILLENSTRTCRDESTNYLKTLTTVSISVDTTFESTKKAVVTNRSLVRTNPSGGGLFSGINEFDEILFWKLSQTMSNAEIIEALDGLKDRHVVLDKPLPEIATADNCCHVQNAIMSVFPQIHIVLDVYDFLMRYISHGINDLDLLTSWDVFARSLHRYAVTIVNGKHNIWYWIVIEDIQEAILLKKADQDSKAIYRTKEDQEVRLEAAYRAWDQHGGMWAAAAPRVHEAQMNHVWKGCLACHRQDIATDGSCIEGTHKGWNSIMRSHACSLEVFLALGHDFVLRRNVRVALARSPEPPEFIASAQGSHHLWLVDHIAKLWNSLLDIRQRSGHHVAGLIHLPCFPNVAASSESFGVVRSFDAESYGGLLNMKEDDLEVDLMEMIDQSEVDIQS</sequence>
<evidence type="ECO:0000313" key="2">
    <source>
        <dbReference type="Proteomes" id="UP000298061"/>
    </source>
</evidence>
<dbReference type="EMBL" id="SFCI01002981">
    <property type="protein sequence ID" value="TFY73336.1"/>
    <property type="molecule type" value="Genomic_DNA"/>
</dbReference>
<dbReference type="OrthoDB" id="2638305at2759"/>